<dbReference type="EMBL" id="SMMG02000007">
    <property type="protein sequence ID" value="KAA3466228.1"/>
    <property type="molecule type" value="Genomic_DNA"/>
</dbReference>
<name>A0A5B6VAL1_9ROSI</name>
<dbReference type="OrthoDB" id="781949at2759"/>
<comment type="caution">
    <text evidence="1">The sequence shown here is derived from an EMBL/GenBank/DDBJ whole genome shotgun (WGS) entry which is preliminary data.</text>
</comment>
<dbReference type="Gene3D" id="2.40.70.10">
    <property type="entry name" value="Acid Proteases"/>
    <property type="match status" value="1"/>
</dbReference>
<dbReference type="InterPro" id="IPR021109">
    <property type="entry name" value="Peptidase_aspartic_dom_sf"/>
</dbReference>
<evidence type="ECO:0000313" key="1">
    <source>
        <dbReference type="EMBL" id="KAA3466228.1"/>
    </source>
</evidence>
<organism evidence="1 2">
    <name type="scientific">Gossypium australe</name>
    <dbReference type="NCBI Taxonomy" id="47621"/>
    <lineage>
        <taxon>Eukaryota</taxon>
        <taxon>Viridiplantae</taxon>
        <taxon>Streptophyta</taxon>
        <taxon>Embryophyta</taxon>
        <taxon>Tracheophyta</taxon>
        <taxon>Spermatophyta</taxon>
        <taxon>Magnoliopsida</taxon>
        <taxon>eudicotyledons</taxon>
        <taxon>Gunneridae</taxon>
        <taxon>Pentapetalae</taxon>
        <taxon>rosids</taxon>
        <taxon>malvids</taxon>
        <taxon>Malvales</taxon>
        <taxon>Malvaceae</taxon>
        <taxon>Malvoideae</taxon>
        <taxon>Gossypium</taxon>
    </lineage>
</organism>
<keyword evidence="2" id="KW-1185">Reference proteome</keyword>
<proteinExistence type="predicted"/>
<accession>A0A5B6VAL1</accession>
<dbReference type="AlphaFoldDB" id="A0A5B6VAL1"/>
<sequence>MSRHKKLKKGQQIKIVASCRSFTIPVEIGNKHFSKTIRDLGANINLMLLFIYLKLKLGELKNMTITLQLVDRSFVHPKGVLEDVLVKFRGLIIPFDFVVLDFEEDQDISILLGRPFFAMSKLTIGFENNDLIMKINGTKGSRERDKWKDPGRKVNCWTNQNYHQRSKMVMYGTQGLSVESGSHT</sequence>
<reference evidence="2" key="1">
    <citation type="journal article" date="2019" name="Plant Biotechnol. J.">
        <title>Genome sequencing of the Australian wild diploid species Gossypium australe highlights disease resistance and delayed gland morphogenesis.</title>
        <authorList>
            <person name="Cai Y."/>
            <person name="Cai X."/>
            <person name="Wang Q."/>
            <person name="Wang P."/>
            <person name="Zhang Y."/>
            <person name="Cai C."/>
            <person name="Xu Y."/>
            <person name="Wang K."/>
            <person name="Zhou Z."/>
            <person name="Wang C."/>
            <person name="Geng S."/>
            <person name="Li B."/>
            <person name="Dong Q."/>
            <person name="Hou Y."/>
            <person name="Wang H."/>
            <person name="Ai P."/>
            <person name="Liu Z."/>
            <person name="Yi F."/>
            <person name="Sun M."/>
            <person name="An G."/>
            <person name="Cheng J."/>
            <person name="Zhang Y."/>
            <person name="Shi Q."/>
            <person name="Xie Y."/>
            <person name="Shi X."/>
            <person name="Chang Y."/>
            <person name="Huang F."/>
            <person name="Chen Y."/>
            <person name="Hong S."/>
            <person name="Mi L."/>
            <person name="Sun Q."/>
            <person name="Zhang L."/>
            <person name="Zhou B."/>
            <person name="Peng R."/>
            <person name="Zhang X."/>
            <person name="Liu F."/>
        </authorList>
    </citation>
    <scope>NUCLEOTIDE SEQUENCE [LARGE SCALE GENOMIC DNA]</scope>
    <source>
        <strain evidence="2">cv. PA1801</strain>
    </source>
</reference>
<gene>
    <name evidence="1" type="ORF">EPI10_001339</name>
</gene>
<dbReference type="CDD" id="cd00303">
    <property type="entry name" value="retropepsin_like"/>
    <property type="match status" value="1"/>
</dbReference>
<evidence type="ECO:0000313" key="2">
    <source>
        <dbReference type="Proteomes" id="UP000325315"/>
    </source>
</evidence>
<protein>
    <submittedName>
        <fullName evidence="1">Retrovirus-related Pol polyprotein from transposon opus</fullName>
    </submittedName>
</protein>
<dbReference type="PANTHER" id="PTHR33067:SF31">
    <property type="entry name" value="RNA-DIRECTED DNA POLYMERASE"/>
    <property type="match status" value="1"/>
</dbReference>
<dbReference type="PANTHER" id="PTHR33067">
    <property type="entry name" value="RNA-DIRECTED DNA POLYMERASE-RELATED"/>
    <property type="match status" value="1"/>
</dbReference>
<dbReference type="Proteomes" id="UP000325315">
    <property type="component" value="Unassembled WGS sequence"/>
</dbReference>